<protein>
    <recommendedName>
        <fullName evidence="1">Mur ligase C-terminal domain-containing protein</fullName>
    </recommendedName>
</protein>
<dbReference type="Proteomes" id="UP001281410">
    <property type="component" value="Unassembled WGS sequence"/>
</dbReference>
<gene>
    <name evidence="2" type="ORF">Dsin_007355</name>
</gene>
<dbReference type="AlphaFoldDB" id="A0AAE0B0Y5"/>
<dbReference type="PANTHER" id="PTHR23135:SF4">
    <property type="entry name" value="UDP-N-ACETYLMURAMOYL-L-ALANYL-D-GLUTAMATE--2,6-DIAMINOPIMELATE LIGASE MURE HOMOLOG, CHLOROPLASTIC"/>
    <property type="match status" value="1"/>
</dbReference>
<dbReference type="InterPro" id="IPR036615">
    <property type="entry name" value="Mur_ligase_C_dom_sf"/>
</dbReference>
<dbReference type="GO" id="GO:0016881">
    <property type="term" value="F:acid-amino acid ligase activity"/>
    <property type="evidence" value="ECO:0007669"/>
    <property type="project" value="InterPro"/>
</dbReference>
<feature type="domain" description="Mur ligase C-terminal" evidence="1">
    <location>
        <begin position="7"/>
        <end position="107"/>
    </location>
</feature>
<keyword evidence="3" id="KW-1185">Reference proteome</keyword>
<comment type="caution">
    <text evidence="2">The sequence shown here is derived from an EMBL/GenBank/DDBJ whole genome shotgun (WGS) entry which is preliminary data.</text>
</comment>
<evidence type="ECO:0000259" key="1">
    <source>
        <dbReference type="Pfam" id="PF02875"/>
    </source>
</evidence>
<dbReference type="PANTHER" id="PTHR23135">
    <property type="entry name" value="MUR LIGASE FAMILY MEMBER"/>
    <property type="match status" value="1"/>
</dbReference>
<dbReference type="Pfam" id="PF02875">
    <property type="entry name" value="Mur_ligase_C"/>
    <property type="match status" value="1"/>
</dbReference>
<dbReference type="SUPFAM" id="SSF53244">
    <property type="entry name" value="MurD-like peptide ligases, peptide-binding domain"/>
    <property type="match status" value="1"/>
</dbReference>
<proteinExistence type="predicted"/>
<accession>A0AAE0B0Y5</accession>
<dbReference type="InterPro" id="IPR004101">
    <property type="entry name" value="Mur_ligase_C"/>
</dbReference>
<dbReference type="EMBL" id="JANJYJ010000002">
    <property type="protein sequence ID" value="KAK3227493.1"/>
    <property type="molecule type" value="Genomic_DNA"/>
</dbReference>
<dbReference type="Gene3D" id="3.90.190.20">
    <property type="entry name" value="Mur ligase, C-terminal domain"/>
    <property type="match status" value="1"/>
</dbReference>
<name>A0AAE0B0Y5_9ROSI</name>
<sequence>MQTLSFLCIFGCAGESDRGKRPMMTKIATDKSDVTILTSDNPKTEDPLDILDDMLAGVGWTMQEYLKHGENDYYPPLPNGNRIFLHDIRRVAVRCAVAMGKEGDIVVR</sequence>
<evidence type="ECO:0000313" key="3">
    <source>
        <dbReference type="Proteomes" id="UP001281410"/>
    </source>
</evidence>
<organism evidence="2 3">
    <name type="scientific">Dipteronia sinensis</name>
    <dbReference type="NCBI Taxonomy" id="43782"/>
    <lineage>
        <taxon>Eukaryota</taxon>
        <taxon>Viridiplantae</taxon>
        <taxon>Streptophyta</taxon>
        <taxon>Embryophyta</taxon>
        <taxon>Tracheophyta</taxon>
        <taxon>Spermatophyta</taxon>
        <taxon>Magnoliopsida</taxon>
        <taxon>eudicotyledons</taxon>
        <taxon>Gunneridae</taxon>
        <taxon>Pentapetalae</taxon>
        <taxon>rosids</taxon>
        <taxon>malvids</taxon>
        <taxon>Sapindales</taxon>
        <taxon>Sapindaceae</taxon>
        <taxon>Hippocastanoideae</taxon>
        <taxon>Acereae</taxon>
        <taxon>Dipteronia</taxon>
    </lineage>
</organism>
<reference evidence="2" key="1">
    <citation type="journal article" date="2023" name="Plant J.">
        <title>Genome sequences and population genomics provide insights into the demographic history, inbreeding, and mutation load of two 'living fossil' tree species of Dipteronia.</title>
        <authorList>
            <person name="Feng Y."/>
            <person name="Comes H.P."/>
            <person name="Chen J."/>
            <person name="Zhu S."/>
            <person name="Lu R."/>
            <person name="Zhang X."/>
            <person name="Li P."/>
            <person name="Qiu J."/>
            <person name="Olsen K.M."/>
            <person name="Qiu Y."/>
        </authorList>
    </citation>
    <scope>NUCLEOTIDE SEQUENCE</scope>
    <source>
        <strain evidence="2">NBL</strain>
    </source>
</reference>
<evidence type="ECO:0000313" key="2">
    <source>
        <dbReference type="EMBL" id="KAK3227493.1"/>
    </source>
</evidence>